<evidence type="ECO:0000313" key="2">
    <source>
        <dbReference type="Proteomes" id="UP000663864"/>
    </source>
</evidence>
<reference evidence="1" key="1">
    <citation type="submission" date="2021-02" db="EMBL/GenBank/DDBJ databases">
        <authorList>
            <person name="Nowell W R."/>
        </authorList>
    </citation>
    <scope>NUCLEOTIDE SEQUENCE</scope>
</reference>
<protein>
    <submittedName>
        <fullName evidence="1">Uncharacterized protein</fullName>
    </submittedName>
</protein>
<evidence type="ECO:0000313" key="1">
    <source>
        <dbReference type="EMBL" id="CAF1528164.1"/>
    </source>
</evidence>
<dbReference type="AlphaFoldDB" id="A0A815VEY5"/>
<comment type="caution">
    <text evidence="1">The sequence shown here is derived from an EMBL/GenBank/DDBJ whole genome shotgun (WGS) entry which is preliminary data.</text>
</comment>
<name>A0A815VEY5_9BILA</name>
<dbReference type="EMBL" id="CAJNOT010009972">
    <property type="protein sequence ID" value="CAF1528164.1"/>
    <property type="molecule type" value="Genomic_DNA"/>
</dbReference>
<feature type="non-terminal residue" evidence="1">
    <location>
        <position position="40"/>
    </location>
</feature>
<proteinExistence type="predicted"/>
<gene>
    <name evidence="1" type="ORF">ZHD862_LOCUS38643</name>
</gene>
<organism evidence="1 2">
    <name type="scientific">Rotaria sordida</name>
    <dbReference type="NCBI Taxonomy" id="392033"/>
    <lineage>
        <taxon>Eukaryota</taxon>
        <taxon>Metazoa</taxon>
        <taxon>Spiralia</taxon>
        <taxon>Gnathifera</taxon>
        <taxon>Rotifera</taxon>
        <taxon>Eurotatoria</taxon>
        <taxon>Bdelloidea</taxon>
        <taxon>Philodinida</taxon>
        <taxon>Philodinidae</taxon>
        <taxon>Rotaria</taxon>
    </lineage>
</organism>
<dbReference type="Proteomes" id="UP000663864">
    <property type="component" value="Unassembled WGS sequence"/>
</dbReference>
<sequence length="40" mass="4715">MNNRISHKLVEAHPNVWKVLDMLVSEEFHTHQYVNQVITG</sequence>
<accession>A0A815VEY5</accession>